<protein>
    <submittedName>
        <fullName evidence="3">Gfo/Idh/MocA family oxidoreductase</fullName>
    </submittedName>
</protein>
<dbReference type="Gene3D" id="3.30.360.10">
    <property type="entry name" value="Dihydrodipicolinate Reductase, domain 2"/>
    <property type="match status" value="1"/>
</dbReference>
<name>A0A7L5BYK5_9RHOB</name>
<dbReference type="SUPFAM" id="SSF51735">
    <property type="entry name" value="NAD(P)-binding Rossmann-fold domains"/>
    <property type="match status" value="1"/>
</dbReference>
<feature type="domain" description="GFO/IDH/MocA-like oxidoreductase" evidence="2">
    <location>
        <begin position="157"/>
        <end position="256"/>
    </location>
</feature>
<reference evidence="3 4" key="1">
    <citation type="submission" date="2020-02" db="EMBL/GenBank/DDBJ databases">
        <title>complete genome sequence of Rhodobacteraceae bacterium.</title>
        <authorList>
            <person name="Park J."/>
            <person name="Kim Y.-S."/>
            <person name="Kim K.-H."/>
        </authorList>
    </citation>
    <scope>NUCLEOTIDE SEQUENCE [LARGE SCALE GENOMIC DNA]</scope>
    <source>
        <strain evidence="3 4">RR4-56</strain>
    </source>
</reference>
<feature type="domain" description="Gfo/Idh/MocA-like oxidoreductase N-terminal" evidence="1">
    <location>
        <begin position="3"/>
        <end position="115"/>
    </location>
</feature>
<organism evidence="3 4">
    <name type="scientific">Pikeienuella piscinae</name>
    <dbReference type="NCBI Taxonomy" id="2748098"/>
    <lineage>
        <taxon>Bacteria</taxon>
        <taxon>Pseudomonadati</taxon>
        <taxon>Pseudomonadota</taxon>
        <taxon>Alphaproteobacteria</taxon>
        <taxon>Rhodobacterales</taxon>
        <taxon>Paracoccaceae</taxon>
        <taxon>Pikeienuella</taxon>
    </lineage>
</organism>
<dbReference type="GO" id="GO:0000166">
    <property type="term" value="F:nucleotide binding"/>
    <property type="evidence" value="ECO:0007669"/>
    <property type="project" value="InterPro"/>
</dbReference>
<dbReference type="PANTHER" id="PTHR43377">
    <property type="entry name" value="BILIVERDIN REDUCTASE A"/>
    <property type="match status" value="1"/>
</dbReference>
<dbReference type="Gene3D" id="3.40.50.720">
    <property type="entry name" value="NAD(P)-binding Rossmann-like Domain"/>
    <property type="match status" value="1"/>
</dbReference>
<sequence>MIFGIIGCGKQAPKHIKGLRAADVDEIRVCDVDPARAQVLADALGVTAVRDVPALLSSGVTAVSICTPTPSHAPLIRQCVAAGIHWMCEKPLCEDVATGEALIRETEAAGLTGAVGWIYRQVPTLRQGRALAARQSDGASPLGTFGSAIFRIGGRGSAMPWKHYAAQGGGATREMMVHMIDLAQWYFGAPTEVELLQRQLRWPERRIHGELHQVDAEDWVLASLRFDGGLDVLIQADLTSPSFTQYVELHGDNGSFVGSIQPQHASYIFLREARDQWPAGRTEMETQPHDLYRGQMRAFVADIRNGTSETADTMRGSIEVMRTMERLI</sequence>
<dbReference type="RefSeq" id="WP_165101138.1">
    <property type="nucleotide sequence ID" value="NZ_CP049056.1"/>
</dbReference>
<dbReference type="InterPro" id="IPR055170">
    <property type="entry name" value="GFO_IDH_MocA-like_dom"/>
</dbReference>
<gene>
    <name evidence="3" type="ORF">G5B40_17105</name>
</gene>
<dbReference type="Pfam" id="PF01408">
    <property type="entry name" value="GFO_IDH_MocA"/>
    <property type="match status" value="1"/>
</dbReference>
<accession>A0A7L5BYK5</accession>
<dbReference type="InterPro" id="IPR051450">
    <property type="entry name" value="Gfo/Idh/MocA_Oxidoreductases"/>
</dbReference>
<evidence type="ECO:0000313" key="3">
    <source>
        <dbReference type="EMBL" id="QIE57005.1"/>
    </source>
</evidence>
<dbReference type="KEGG" id="hdh:G5B40_17105"/>
<dbReference type="InterPro" id="IPR036291">
    <property type="entry name" value="NAD(P)-bd_dom_sf"/>
</dbReference>
<dbReference type="PANTHER" id="PTHR43377:SF1">
    <property type="entry name" value="BILIVERDIN REDUCTASE A"/>
    <property type="match status" value="1"/>
</dbReference>
<dbReference type="InterPro" id="IPR000683">
    <property type="entry name" value="Gfo/Idh/MocA-like_OxRdtase_N"/>
</dbReference>
<dbReference type="AlphaFoldDB" id="A0A7L5BYK5"/>
<evidence type="ECO:0000259" key="1">
    <source>
        <dbReference type="Pfam" id="PF01408"/>
    </source>
</evidence>
<dbReference type="EMBL" id="CP049056">
    <property type="protein sequence ID" value="QIE57005.1"/>
    <property type="molecule type" value="Genomic_DNA"/>
</dbReference>
<dbReference type="SUPFAM" id="SSF55347">
    <property type="entry name" value="Glyceraldehyde-3-phosphate dehydrogenase-like, C-terminal domain"/>
    <property type="match status" value="1"/>
</dbReference>
<evidence type="ECO:0000313" key="4">
    <source>
        <dbReference type="Proteomes" id="UP000503336"/>
    </source>
</evidence>
<dbReference type="Proteomes" id="UP000503336">
    <property type="component" value="Chromosome"/>
</dbReference>
<dbReference type="Pfam" id="PF22725">
    <property type="entry name" value="GFO_IDH_MocA_C3"/>
    <property type="match status" value="1"/>
</dbReference>
<keyword evidence="4" id="KW-1185">Reference proteome</keyword>
<proteinExistence type="predicted"/>
<evidence type="ECO:0000259" key="2">
    <source>
        <dbReference type="Pfam" id="PF22725"/>
    </source>
</evidence>